<evidence type="ECO:0000313" key="2">
    <source>
        <dbReference type="Proteomes" id="UP000887569"/>
    </source>
</evidence>
<sequence length="125" mass="14505">MVGVIFKITVAIVAGIMEIVVRVRSLRERKSAIKRAARLFHRHLHSLSELRELLERFVSADGSLPVAADSVALLRHAHHIEHRLFGSLNKHLRAKNISKLVNFERIMRSVKEALHWRQKQFYNKV</sequence>
<dbReference type="Proteomes" id="UP000887569">
    <property type="component" value="Unplaced"/>
</dbReference>
<feature type="transmembrane region" description="Helical" evidence="1">
    <location>
        <begin position="6"/>
        <end position="25"/>
    </location>
</feature>
<keyword evidence="1" id="KW-0812">Transmembrane</keyword>
<keyword evidence="1" id="KW-0472">Membrane</keyword>
<evidence type="ECO:0000313" key="3">
    <source>
        <dbReference type="WBParaSite" id="PgR002_g174_t01"/>
    </source>
</evidence>
<name>A0A915A7F0_PARUN</name>
<proteinExistence type="predicted"/>
<accession>A0A915A7F0</accession>
<dbReference type="AlphaFoldDB" id="A0A915A7F0"/>
<organism evidence="2 3">
    <name type="scientific">Parascaris univalens</name>
    <name type="common">Nematode worm</name>
    <dbReference type="NCBI Taxonomy" id="6257"/>
    <lineage>
        <taxon>Eukaryota</taxon>
        <taxon>Metazoa</taxon>
        <taxon>Ecdysozoa</taxon>
        <taxon>Nematoda</taxon>
        <taxon>Chromadorea</taxon>
        <taxon>Rhabditida</taxon>
        <taxon>Spirurina</taxon>
        <taxon>Ascaridomorpha</taxon>
        <taxon>Ascaridoidea</taxon>
        <taxon>Ascarididae</taxon>
        <taxon>Parascaris</taxon>
    </lineage>
</organism>
<dbReference type="WBParaSite" id="PgR002_g174_t01">
    <property type="protein sequence ID" value="PgR002_g174_t01"/>
    <property type="gene ID" value="PgR002_g174"/>
</dbReference>
<protein>
    <submittedName>
        <fullName evidence="3">Uncharacterized protein</fullName>
    </submittedName>
</protein>
<keyword evidence="1" id="KW-1133">Transmembrane helix</keyword>
<keyword evidence="2" id="KW-1185">Reference proteome</keyword>
<reference evidence="3" key="1">
    <citation type="submission" date="2022-11" db="UniProtKB">
        <authorList>
            <consortium name="WormBaseParasite"/>
        </authorList>
    </citation>
    <scope>IDENTIFICATION</scope>
</reference>
<evidence type="ECO:0000256" key="1">
    <source>
        <dbReference type="SAM" id="Phobius"/>
    </source>
</evidence>